<evidence type="ECO:0000313" key="3">
    <source>
        <dbReference type="Proteomes" id="UP000053257"/>
    </source>
</evidence>
<keyword evidence="3" id="KW-1185">Reference proteome</keyword>
<feature type="domain" description="NadR/Ttd14 AAA" evidence="1">
    <location>
        <begin position="25"/>
        <end position="192"/>
    </location>
</feature>
<dbReference type="InterPro" id="IPR038727">
    <property type="entry name" value="NadR/Ttd14_AAA_dom"/>
</dbReference>
<dbReference type="AlphaFoldDB" id="A0A0C3RV82"/>
<protein>
    <recommendedName>
        <fullName evidence="1">NadR/Ttd14 AAA domain-containing protein</fullName>
    </recommendedName>
</protein>
<accession>A0A0C3RV82</accession>
<dbReference type="SUPFAM" id="SSF52540">
    <property type="entry name" value="P-loop containing nucleoside triphosphate hydrolases"/>
    <property type="match status" value="1"/>
</dbReference>
<dbReference type="Gene3D" id="3.40.50.300">
    <property type="entry name" value="P-loop containing nucleotide triphosphate hydrolases"/>
    <property type="match status" value="1"/>
</dbReference>
<dbReference type="Proteomes" id="UP000053257">
    <property type="component" value="Unassembled WGS sequence"/>
</dbReference>
<name>A0A0C3RV82_PHLG1</name>
<dbReference type="Pfam" id="PF13521">
    <property type="entry name" value="AAA_28"/>
    <property type="match status" value="1"/>
</dbReference>
<dbReference type="EMBL" id="KN840552">
    <property type="protein sequence ID" value="KIP05131.1"/>
    <property type="molecule type" value="Genomic_DNA"/>
</dbReference>
<evidence type="ECO:0000313" key="2">
    <source>
        <dbReference type="EMBL" id="KIP05131.1"/>
    </source>
</evidence>
<proteinExistence type="predicted"/>
<dbReference type="InterPro" id="IPR027417">
    <property type="entry name" value="P-loop_NTPase"/>
</dbReference>
<evidence type="ECO:0000259" key="1">
    <source>
        <dbReference type="Pfam" id="PF13521"/>
    </source>
</evidence>
<dbReference type="OrthoDB" id="6118920at2759"/>
<reference evidence="2 3" key="1">
    <citation type="journal article" date="2014" name="PLoS Genet.">
        <title>Analysis of the Phlebiopsis gigantea genome, transcriptome and secretome provides insight into its pioneer colonization strategies of wood.</title>
        <authorList>
            <person name="Hori C."/>
            <person name="Ishida T."/>
            <person name="Igarashi K."/>
            <person name="Samejima M."/>
            <person name="Suzuki H."/>
            <person name="Master E."/>
            <person name="Ferreira P."/>
            <person name="Ruiz-Duenas F.J."/>
            <person name="Held B."/>
            <person name="Canessa P."/>
            <person name="Larrondo L.F."/>
            <person name="Schmoll M."/>
            <person name="Druzhinina I.S."/>
            <person name="Kubicek C.P."/>
            <person name="Gaskell J.A."/>
            <person name="Kersten P."/>
            <person name="St John F."/>
            <person name="Glasner J."/>
            <person name="Sabat G."/>
            <person name="Splinter BonDurant S."/>
            <person name="Syed K."/>
            <person name="Yadav J."/>
            <person name="Mgbeahuruike A.C."/>
            <person name="Kovalchuk A."/>
            <person name="Asiegbu F.O."/>
            <person name="Lackner G."/>
            <person name="Hoffmeister D."/>
            <person name="Rencoret J."/>
            <person name="Gutierrez A."/>
            <person name="Sun H."/>
            <person name="Lindquist E."/>
            <person name="Barry K."/>
            <person name="Riley R."/>
            <person name="Grigoriev I.V."/>
            <person name="Henrissat B."/>
            <person name="Kues U."/>
            <person name="Berka R.M."/>
            <person name="Martinez A.T."/>
            <person name="Covert S.F."/>
            <person name="Blanchette R.A."/>
            <person name="Cullen D."/>
        </authorList>
    </citation>
    <scope>NUCLEOTIDE SEQUENCE [LARGE SCALE GENOMIC DNA]</scope>
    <source>
        <strain evidence="2 3">11061_1 CR5-6</strain>
    </source>
</reference>
<gene>
    <name evidence="2" type="ORF">PHLGIDRAFT_74753</name>
</gene>
<dbReference type="HOGENOM" id="CLU_087993_0_0_1"/>
<sequence length="207" mass="22997">MNAVTKSTGIGHISKTADDSVGRAIFVVGASSVGKTTLCRALAINLAVEPRRYIQETARHVMKACGFTRDHVHLYEMQHAIMTAQIEAEQAILLYDQGSHDNVLLLSDRSAVDPIVYAKTAAVQDSAGNASRLRCDASFQSILPFYRGALFVTEWLEDDGVRSLEDPWKYNSHLCSTLTELDIPFIEISADMRNLKDRVEYVRGHLL</sequence>
<organism evidence="2 3">
    <name type="scientific">Phlebiopsis gigantea (strain 11061_1 CR5-6)</name>
    <name type="common">White-rot fungus</name>
    <name type="synonym">Peniophora gigantea</name>
    <dbReference type="NCBI Taxonomy" id="745531"/>
    <lineage>
        <taxon>Eukaryota</taxon>
        <taxon>Fungi</taxon>
        <taxon>Dikarya</taxon>
        <taxon>Basidiomycota</taxon>
        <taxon>Agaricomycotina</taxon>
        <taxon>Agaricomycetes</taxon>
        <taxon>Polyporales</taxon>
        <taxon>Phanerochaetaceae</taxon>
        <taxon>Phlebiopsis</taxon>
    </lineage>
</organism>